<feature type="compositionally biased region" description="Acidic residues" evidence="1">
    <location>
        <begin position="16"/>
        <end position="25"/>
    </location>
</feature>
<accession>A0A9W9LLG9</accession>
<dbReference type="AlphaFoldDB" id="A0A9W9LLG9"/>
<organism evidence="2 3">
    <name type="scientific">Penicillium capsulatum</name>
    <dbReference type="NCBI Taxonomy" id="69766"/>
    <lineage>
        <taxon>Eukaryota</taxon>
        <taxon>Fungi</taxon>
        <taxon>Dikarya</taxon>
        <taxon>Ascomycota</taxon>
        <taxon>Pezizomycotina</taxon>
        <taxon>Eurotiomycetes</taxon>
        <taxon>Eurotiomycetidae</taxon>
        <taxon>Eurotiales</taxon>
        <taxon>Aspergillaceae</taxon>
        <taxon>Penicillium</taxon>
    </lineage>
</organism>
<gene>
    <name evidence="2" type="ORF">N7492_007216</name>
</gene>
<proteinExistence type="predicted"/>
<comment type="caution">
    <text evidence="2">The sequence shown here is derived from an EMBL/GenBank/DDBJ whole genome shotgun (WGS) entry which is preliminary data.</text>
</comment>
<protein>
    <submittedName>
        <fullName evidence="2">Uncharacterized protein</fullName>
    </submittedName>
</protein>
<reference evidence="2" key="2">
    <citation type="journal article" date="2023" name="IMA Fungus">
        <title>Comparative genomic study of the Penicillium genus elucidates a diverse pangenome and 15 lateral gene transfer events.</title>
        <authorList>
            <person name="Petersen C."/>
            <person name="Sorensen T."/>
            <person name="Nielsen M.R."/>
            <person name="Sondergaard T.E."/>
            <person name="Sorensen J.L."/>
            <person name="Fitzpatrick D.A."/>
            <person name="Frisvad J.C."/>
            <person name="Nielsen K.L."/>
        </authorList>
    </citation>
    <scope>NUCLEOTIDE SEQUENCE</scope>
    <source>
        <strain evidence="2">IBT 21917</strain>
    </source>
</reference>
<dbReference type="EMBL" id="JAPQKO010000005">
    <property type="protein sequence ID" value="KAJ5161824.1"/>
    <property type="molecule type" value="Genomic_DNA"/>
</dbReference>
<evidence type="ECO:0000256" key="1">
    <source>
        <dbReference type="SAM" id="MobiDB-lite"/>
    </source>
</evidence>
<feature type="compositionally biased region" description="Low complexity" evidence="1">
    <location>
        <begin position="26"/>
        <end position="52"/>
    </location>
</feature>
<name>A0A9W9LLG9_9EURO</name>
<keyword evidence="3" id="KW-1185">Reference proteome</keyword>
<feature type="compositionally biased region" description="Basic and acidic residues" evidence="1">
    <location>
        <begin position="136"/>
        <end position="147"/>
    </location>
</feature>
<evidence type="ECO:0000313" key="2">
    <source>
        <dbReference type="EMBL" id="KAJ5161824.1"/>
    </source>
</evidence>
<feature type="region of interest" description="Disordered" evidence="1">
    <location>
        <begin position="1"/>
        <end position="154"/>
    </location>
</feature>
<evidence type="ECO:0000313" key="3">
    <source>
        <dbReference type="Proteomes" id="UP001146351"/>
    </source>
</evidence>
<feature type="compositionally biased region" description="Gly residues" evidence="1">
    <location>
        <begin position="1"/>
        <end position="10"/>
    </location>
</feature>
<dbReference type="Proteomes" id="UP001146351">
    <property type="component" value="Unassembled WGS sequence"/>
</dbReference>
<sequence length="216" mass="22627">MPGDGGGGVNGNNNNDNDDDDDDAYETSSTDSTSTETSTSSSTESTSTQTTTKVKNCHTRALPTPLPEAINNPNSPASGPDSHETVDSDTVPRKTNDPSSDSDNSGPVPVPSPDKTSSTTSSTTSTTEPATTTTQEADHTISTKEEPITSTAGNKVLVWPSQAIKVEDGVTKTELPKTTFDNNDSASCRIIEGFEYSAAGKQFADKKKDNNGKMID</sequence>
<feature type="compositionally biased region" description="Low complexity" evidence="1">
    <location>
        <begin position="97"/>
        <end position="134"/>
    </location>
</feature>
<reference evidence="2" key="1">
    <citation type="submission" date="2022-11" db="EMBL/GenBank/DDBJ databases">
        <authorList>
            <person name="Petersen C."/>
        </authorList>
    </citation>
    <scope>NUCLEOTIDE SEQUENCE</scope>
    <source>
        <strain evidence="2">IBT 21917</strain>
    </source>
</reference>
<feature type="compositionally biased region" description="Basic and acidic residues" evidence="1">
    <location>
        <begin position="81"/>
        <end position="96"/>
    </location>
</feature>